<accession>A0ABS0LHJ0</accession>
<proteinExistence type="predicted"/>
<evidence type="ECO:0008006" key="4">
    <source>
        <dbReference type="Google" id="ProtNLM"/>
    </source>
</evidence>
<name>A0ABS0LHJ0_9LACT</name>
<comment type="caution">
    <text evidence="2">The sequence shown here is derived from an EMBL/GenBank/DDBJ whole genome shotgun (WGS) entry which is preliminary data.</text>
</comment>
<sequence>MDKLKKLLVSFVMLSLLTLSPTSAQAVATSMDDVAEAIKDEYQEIVLGTAKEYKDSDYEIIKYEDIMRERNGMTDVQHTFYATVQQYDEAEDLDMAYGLVMRNDDLDTAYFVFFPTLPDSRLMDGDDIDLYGTLHGLYTYDTVMGGTKTVPVLLVHKVLVEGIDY</sequence>
<keyword evidence="3" id="KW-1185">Reference proteome</keyword>
<evidence type="ECO:0000313" key="3">
    <source>
        <dbReference type="Proteomes" id="UP000823401"/>
    </source>
</evidence>
<evidence type="ECO:0000256" key="1">
    <source>
        <dbReference type="SAM" id="SignalP"/>
    </source>
</evidence>
<protein>
    <recommendedName>
        <fullName evidence="4">DUF5104 domain-containing protein</fullName>
    </recommendedName>
</protein>
<evidence type="ECO:0000313" key="2">
    <source>
        <dbReference type="EMBL" id="MBG9977751.1"/>
    </source>
</evidence>
<dbReference type="Proteomes" id="UP000823401">
    <property type="component" value="Unassembled WGS sequence"/>
</dbReference>
<reference evidence="2 3" key="1">
    <citation type="submission" date="2020-07" db="EMBL/GenBank/DDBJ databases">
        <title>Facklamia lactis sp. nov., isolated from raw milk.</title>
        <authorList>
            <person name="Doll E.V."/>
            <person name="Huptas C."/>
            <person name="Staib L."/>
            <person name="Wenning M."/>
            <person name="Scherer S."/>
        </authorList>
    </citation>
    <scope>NUCLEOTIDE SEQUENCE [LARGE SCALE GENOMIC DNA]</scope>
    <source>
        <strain evidence="2 3">DSM 104272</strain>
    </source>
</reference>
<gene>
    <name evidence="2" type="ORF">HYQ42_03030</name>
</gene>
<dbReference type="RefSeq" id="WP_197103914.1">
    <property type="nucleotide sequence ID" value="NZ_JACCEL010000005.1"/>
</dbReference>
<feature type="signal peptide" evidence="1">
    <location>
        <begin position="1"/>
        <end position="26"/>
    </location>
</feature>
<organism evidence="2 3">
    <name type="scientific">Ruoffia tabacinasalis</name>
    <dbReference type="NCBI Taxonomy" id="87458"/>
    <lineage>
        <taxon>Bacteria</taxon>
        <taxon>Bacillati</taxon>
        <taxon>Bacillota</taxon>
        <taxon>Bacilli</taxon>
        <taxon>Lactobacillales</taxon>
        <taxon>Aerococcaceae</taxon>
        <taxon>Ruoffia</taxon>
    </lineage>
</organism>
<dbReference type="EMBL" id="JACCEL010000005">
    <property type="protein sequence ID" value="MBG9977751.1"/>
    <property type="molecule type" value="Genomic_DNA"/>
</dbReference>
<keyword evidence="1" id="KW-0732">Signal</keyword>
<feature type="chain" id="PRO_5046815860" description="DUF5104 domain-containing protein" evidence="1">
    <location>
        <begin position="27"/>
        <end position="165"/>
    </location>
</feature>